<comment type="catalytic activity">
    <reaction evidence="8">
        <text>ATP + H2O = ADP + phosphate + H(+)</text>
        <dbReference type="Rhea" id="RHEA:13065"/>
        <dbReference type="ChEBI" id="CHEBI:15377"/>
        <dbReference type="ChEBI" id="CHEBI:15378"/>
        <dbReference type="ChEBI" id="CHEBI:30616"/>
        <dbReference type="ChEBI" id="CHEBI:43474"/>
        <dbReference type="ChEBI" id="CHEBI:456216"/>
        <dbReference type="EC" id="3.6.4.13"/>
    </reaction>
</comment>
<dbReference type="SUPFAM" id="SSF52540">
    <property type="entry name" value="P-loop containing nucleoside triphosphate hydrolases"/>
    <property type="match status" value="1"/>
</dbReference>
<evidence type="ECO:0000256" key="1">
    <source>
        <dbReference type="ARBA" id="ARBA00012552"/>
    </source>
</evidence>
<comment type="caution">
    <text evidence="16">The sequence shown here is derived from an EMBL/GenBank/DDBJ whole genome shotgun (WGS) entry which is preliminary data.</text>
</comment>
<dbReference type="Gene3D" id="3.40.50.300">
    <property type="entry name" value="P-loop containing nucleotide triphosphate hydrolases"/>
    <property type="match status" value="2"/>
</dbReference>
<dbReference type="InterPro" id="IPR027417">
    <property type="entry name" value="P-loop_NTPase"/>
</dbReference>
<evidence type="ECO:0000256" key="10">
    <source>
        <dbReference type="PROSITE-ProRule" id="PRU00552"/>
    </source>
</evidence>
<name>A0A4R3XSS8_9PROT</name>
<dbReference type="GO" id="GO:0003724">
    <property type="term" value="F:RNA helicase activity"/>
    <property type="evidence" value="ECO:0007669"/>
    <property type="project" value="UniProtKB-EC"/>
</dbReference>
<sequence length="475" mass="52461">MSFETLGLSAELLRAIAEQGYTEPTPVQAQAIPLVLEGRDIRAGAQTGTGKTASFTLPLLQRLSARASSSTSPAMHPIRALILTPTRELAAQVAESVQNYGKYLPLKSAVVFGGVNMNAQIKELQGGVDVLVATPGRLLDHVEQRTVNLSRVEMFVLDEADRMLDMGFMPDIKRVITLMSPQRQNLMFSATYSDEIKKLAEQLLQNPAMVEVARRNTASEMVKQVVYHVEKDRKRELLSHLIKTHDLQQVLVFTRTKHGADRLTTQLEKDGIAAVAIHGDKAQSQRTKALEDFKQGTVKVMVATDIAARGLDIDQLPHVVNYELPHVPEDYVHRIGRTGRGGSSGDAISLVCEEEHKFLADIERVLNRSIDSEVIAGFEKGVAGAVAVVAEDSRSRDNRSRDGRSRTPRENKVESKPREQRSTRSTLSGDRTIDPMAQYVARPVSQPAPDYTAPQRNTKQKQIAALFLPPKVPQE</sequence>
<dbReference type="PANTHER" id="PTHR47959:SF13">
    <property type="entry name" value="ATP-DEPENDENT RNA HELICASE RHLE"/>
    <property type="match status" value="1"/>
</dbReference>
<evidence type="ECO:0000313" key="16">
    <source>
        <dbReference type="EMBL" id="TCV81108.1"/>
    </source>
</evidence>
<feature type="domain" description="DEAD-box RNA helicase Q" evidence="15">
    <location>
        <begin position="1"/>
        <end position="29"/>
    </location>
</feature>
<feature type="region of interest" description="Disordered" evidence="12">
    <location>
        <begin position="391"/>
        <end position="459"/>
    </location>
</feature>
<evidence type="ECO:0000256" key="12">
    <source>
        <dbReference type="SAM" id="MobiDB-lite"/>
    </source>
</evidence>
<feature type="domain" description="Helicase C-terminal" evidence="14">
    <location>
        <begin position="221"/>
        <end position="383"/>
    </location>
</feature>
<dbReference type="Pfam" id="PF00271">
    <property type="entry name" value="Helicase_C"/>
    <property type="match status" value="1"/>
</dbReference>
<dbReference type="PANTHER" id="PTHR47959">
    <property type="entry name" value="ATP-DEPENDENT RNA HELICASE RHLE-RELATED"/>
    <property type="match status" value="1"/>
</dbReference>
<dbReference type="InterPro" id="IPR014014">
    <property type="entry name" value="RNA_helicase_DEAD_Q_motif"/>
</dbReference>
<dbReference type="EMBL" id="SMCO01000026">
    <property type="protein sequence ID" value="TCV81108.1"/>
    <property type="molecule type" value="Genomic_DNA"/>
</dbReference>
<evidence type="ECO:0000259" key="15">
    <source>
        <dbReference type="PROSITE" id="PS51195"/>
    </source>
</evidence>
<evidence type="ECO:0000256" key="8">
    <source>
        <dbReference type="ARBA" id="ARBA00047984"/>
    </source>
</evidence>
<dbReference type="CDD" id="cd00268">
    <property type="entry name" value="DEADc"/>
    <property type="match status" value="1"/>
</dbReference>
<dbReference type="CDD" id="cd18787">
    <property type="entry name" value="SF2_C_DEAD"/>
    <property type="match status" value="1"/>
</dbReference>
<evidence type="ECO:0000256" key="3">
    <source>
        <dbReference type="ARBA" id="ARBA00022741"/>
    </source>
</evidence>
<accession>A0A4R3XSS8</accession>
<evidence type="ECO:0000259" key="14">
    <source>
        <dbReference type="PROSITE" id="PS51194"/>
    </source>
</evidence>
<protein>
    <recommendedName>
        <fullName evidence="9">DEAD-box ATP-dependent RNA helicase RhpA</fullName>
        <ecNumber evidence="1">3.6.4.13</ecNumber>
    </recommendedName>
</protein>
<evidence type="ECO:0000256" key="4">
    <source>
        <dbReference type="ARBA" id="ARBA00022801"/>
    </source>
</evidence>
<dbReference type="AlphaFoldDB" id="A0A4R3XSS8"/>
<keyword evidence="6 11" id="KW-0067">ATP-binding</keyword>
<evidence type="ECO:0000259" key="13">
    <source>
        <dbReference type="PROSITE" id="PS51192"/>
    </source>
</evidence>
<dbReference type="InterPro" id="IPR014001">
    <property type="entry name" value="Helicase_ATP-bd"/>
</dbReference>
<keyword evidence="4 11" id="KW-0378">Hydrolase</keyword>
<organism evidence="16 17">
    <name type="scientific">Sulfurirhabdus autotrophica</name>
    <dbReference type="NCBI Taxonomy" id="1706046"/>
    <lineage>
        <taxon>Bacteria</taxon>
        <taxon>Pseudomonadati</taxon>
        <taxon>Pseudomonadota</taxon>
        <taxon>Betaproteobacteria</taxon>
        <taxon>Nitrosomonadales</taxon>
        <taxon>Sulfuricellaceae</taxon>
        <taxon>Sulfurirhabdus</taxon>
    </lineage>
</organism>
<evidence type="ECO:0000256" key="9">
    <source>
        <dbReference type="ARBA" id="ARBA00074363"/>
    </source>
</evidence>
<dbReference type="InterPro" id="IPR011545">
    <property type="entry name" value="DEAD/DEAH_box_helicase_dom"/>
</dbReference>
<proteinExistence type="inferred from homology"/>
<evidence type="ECO:0000256" key="11">
    <source>
        <dbReference type="RuleBase" id="RU000492"/>
    </source>
</evidence>
<feature type="domain" description="Helicase ATP-binding" evidence="13">
    <location>
        <begin position="32"/>
        <end position="210"/>
    </location>
</feature>
<dbReference type="Pfam" id="PF00270">
    <property type="entry name" value="DEAD"/>
    <property type="match status" value="1"/>
</dbReference>
<feature type="compositionally biased region" description="Basic and acidic residues" evidence="12">
    <location>
        <begin position="391"/>
        <end position="422"/>
    </location>
</feature>
<dbReference type="PROSITE" id="PS51194">
    <property type="entry name" value="HELICASE_CTER"/>
    <property type="match status" value="1"/>
</dbReference>
<evidence type="ECO:0000256" key="2">
    <source>
        <dbReference type="ARBA" id="ARBA00022490"/>
    </source>
</evidence>
<dbReference type="OrthoDB" id="5297934at2"/>
<dbReference type="EC" id="3.6.4.13" evidence="1"/>
<dbReference type="GO" id="GO:0009266">
    <property type="term" value="P:response to temperature stimulus"/>
    <property type="evidence" value="ECO:0007669"/>
    <property type="project" value="UniProtKB-ARBA"/>
</dbReference>
<dbReference type="GO" id="GO:0042255">
    <property type="term" value="P:ribosome assembly"/>
    <property type="evidence" value="ECO:0007669"/>
    <property type="project" value="UniProtKB-ARBA"/>
</dbReference>
<gene>
    <name evidence="16" type="ORF">EDC63_12626</name>
</gene>
<dbReference type="InterPro" id="IPR050079">
    <property type="entry name" value="DEAD_box_RNA_helicase"/>
</dbReference>
<comment type="similarity">
    <text evidence="7 11">Belongs to the DEAD box helicase family.</text>
</comment>
<dbReference type="GO" id="GO:0005524">
    <property type="term" value="F:ATP binding"/>
    <property type="evidence" value="ECO:0007669"/>
    <property type="project" value="UniProtKB-KW"/>
</dbReference>
<dbReference type="PROSITE" id="PS00039">
    <property type="entry name" value="DEAD_ATP_HELICASE"/>
    <property type="match status" value="1"/>
</dbReference>
<dbReference type="InterPro" id="IPR000629">
    <property type="entry name" value="RNA-helicase_DEAD-box_CS"/>
</dbReference>
<dbReference type="SMART" id="SM00490">
    <property type="entry name" value="HELICc"/>
    <property type="match status" value="1"/>
</dbReference>
<keyword evidence="5 11" id="KW-0347">Helicase</keyword>
<evidence type="ECO:0000256" key="5">
    <source>
        <dbReference type="ARBA" id="ARBA00022806"/>
    </source>
</evidence>
<dbReference type="Proteomes" id="UP000295367">
    <property type="component" value="Unassembled WGS sequence"/>
</dbReference>
<keyword evidence="2" id="KW-0963">Cytoplasm</keyword>
<evidence type="ECO:0000256" key="7">
    <source>
        <dbReference type="ARBA" id="ARBA00038437"/>
    </source>
</evidence>
<dbReference type="PROSITE" id="PS51195">
    <property type="entry name" value="Q_MOTIF"/>
    <property type="match status" value="1"/>
</dbReference>
<dbReference type="GO" id="GO:0003676">
    <property type="term" value="F:nucleic acid binding"/>
    <property type="evidence" value="ECO:0007669"/>
    <property type="project" value="InterPro"/>
</dbReference>
<reference evidence="16 17" key="1">
    <citation type="submission" date="2019-03" db="EMBL/GenBank/DDBJ databases">
        <title>Genomic Encyclopedia of Type Strains, Phase IV (KMG-IV): sequencing the most valuable type-strain genomes for metagenomic binning, comparative biology and taxonomic classification.</title>
        <authorList>
            <person name="Goeker M."/>
        </authorList>
    </citation>
    <scope>NUCLEOTIDE SEQUENCE [LARGE SCALE GENOMIC DNA]</scope>
    <source>
        <strain evidence="16 17">DSM 100309</strain>
    </source>
</reference>
<evidence type="ECO:0000313" key="17">
    <source>
        <dbReference type="Proteomes" id="UP000295367"/>
    </source>
</evidence>
<evidence type="ECO:0000256" key="6">
    <source>
        <dbReference type="ARBA" id="ARBA00022840"/>
    </source>
</evidence>
<dbReference type="FunFam" id="3.40.50.300:FF:000468">
    <property type="entry name" value="ATP-dependent RNA helicase RhlE"/>
    <property type="match status" value="1"/>
</dbReference>
<dbReference type="InterPro" id="IPR044742">
    <property type="entry name" value="DEAD/DEAH_RhlB"/>
</dbReference>
<dbReference type="PROSITE" id="PS51192">
    <property type="entry name" value="HELICASE_ATP_BIND_1"/>
    <property type="match status" value="1"/>
</dbReference>
<dbReference type="SMART" id="SM00487">
    <property type="entry name" value="DEXDc"/>
    <property type="match status" value="1"/>
</dbReference>
<keyword evidence="3 11" id="KW-0547">Nucleotide-binding</keyword>
<dbReference type="GO" id="GO:0016787">
    <property type="term" value="F:hydrolase activity"/>
    <property type="evidence" value="ECO:0007669"/>
    <property type="project" value="UniProtKB-KW"/>
</dbReference>
<dbReference type="RefSeq" id="WP_124946954.1">
    <property type="nucleotide sequence ID" value="NZ_BHVT01000051.1"/>
</dbReference>
<feature type="short sequence motif" description="Q motif" evidence="10">
    <location>
        <begin position="1"/>
        <end position="29"/>
    </location>
</feature>
<dbReference type="GO" id="GO:0005829">
    <property type="term" value="C:cytosol"/>
    <property type="evidence" value="ECO:0007669"/>
    <property type="project" value="TreeGrafter"/>
</dbReference>
<dbReference type="FunFam" id="3.40.50.300:FF:000108">
    <property type="entry name" value="ATP-dependent RNA helicase RhlE"/>
    <property type="match status" value="1"/>
</dbReference>
<dbReference type="InterPro" id="IPR001650">
    <property type="entry name" value="Helicase_C-like"/>
</dbReference>
<keyword evidence="17" id="KW-1185">Reference proteome</keyword>